<organism evidence="1 2">
    <name type="scientific">Macrosiphum euphorbiae</name>
    <name type="common">potato aphid</name>
    <dbReference type="NCBI Taxonomy" id="13131"/>
    <lineage>
        <taxon>Eukaryota</taxon>
        <taxon>Metazoa</taxon>
        <taxon>Ecdysozoa</taxon>
        <taxon>Arthropoda</taxon>
        <taxon>Hexapoda</taxon>
        <taxon>Insecta</taxon>
        <taxon>Pterygota</taxon>
        <taxon>Neoptera</taxon>
        <taxon>Paraneoptera</taxon>
        <taxon>Hemiptera</taxon>
        <taxon>Sternorrhyncha</taxon>
        <taxon>Aphidomorpha</taxon>
        <taxon>Aphidoidea</taxon>
        <taxon>Aphididae</taxon>
        <taxon>Macrosiphini</taxon>
        <taxon>Macrosiphum</taxon>
    </lineage>
</organism>
<dbReference type="PANTHER" id="PTHR46289:SF14">
    <property type="entry name" value="DUF4371 DOMAIN-CONTAINING PROTEIN"/>
    <property type="match status" value="1"/>
</dbReference>
<name>A0AAV0WGW1_9HEMI</name>
<reference evidence="1 2" key="1">
    <citation type="submission" date="2023-01" db="EMBL/GenBank/DDBJ databases">
        <authorList>
            <person name="Whitehead M."/>
        </authorList>
    </citation>
    <scope>NUCLEOTIDE SEQUENCE [LARGE SCALE GENOMIC DNA]</scope>
</reference>
<dbReference type="InterPro" id="IPR052958">
    <property type="entry name" value="IFN-induced_PKR_regulator"/>
</dbReference>
<comment type="caution">
    <text evidence="1">The sequence shown here is derived from an EMBL/GenBank/DDBJ whole genome shotgun (WGS) entry which is preliminary data.</text>
</comment>
<dbReference type="Proteomes" id="UP001160148">
    <property type="component" value="Unassembled WGS sequence"/>
</dbReference>
<accession>A0AAV0WGW1</accession>
<keyword evidence="2" id="KW-1185">Reference proteome</keyword>
<dbReference type="PANTHER" id="PTHR46289">
    <property type="entry name" value="52 KDA REPRESSOR OF THE INHIBITOR OF THE PROTEIN KINASE-LIKE PROTEIN-RELATED"/>
    <property type="match status" value="1"/>
</dbReference>
<evidence type="ECO:0000313" key="2">
    <source>
        <dbReference type="Proteomes" id="UP001160148"/>
    </source>
</evidence>
<proteinExistence type="predicted"/>
<dbReference type="AlphaFoldDB" id="A0AAV0WGW1"/>
<dbReference type="EMBL" id="CARXXK010000002">
    <property type="protein sequence ID" value="CAI6355189.1"/>
    <property type="molecule type" value="Genomic_DNA"/>
</dbReference>
<evidence type="ECO:0000313" key="1">
    <source>
        <dbReference type="EMBL" id="CAI6355189.1"/>
    </source>
</evidence>
<protein>
    <submittedName>
        <fullName evidence="1">Uncharacterized protein</fullName>
    </submittedName>
</protein>
<gene>
    <name evidence="1" type="ORF">MEUPH1_LOCUS11075</name>
</gene>
<sequence>MVLTKVLSISVGLSSSLKLENSDLKTALDAASCVENLIEQLRINNENEFMKLFETVKKTCEEIGISDFSLPRKINRQKPRNNVPAETVEQHFLRSIFIPFLDTFLLQLRERLTSHNTILKKFPV</sequence>